<dbReference type="EMBL" id="JBHSMS010000026">
    <property type="protein sequence ID" value="MFC5511072.1"/>
    <property type="molecule type" value="Genomic_DNA"/>
</dbReference>
<dbReference type="Proteomes" id="UP001596031">
    <property type="component" value="Unassembled WGS sequence"/>
</dbReference>
<sequence length="238" mass="26680">MAKPSPLRNKTQLLMSKEILNDKNVAKTLGITERSAANLLQRWANEGTVFRTAPGIYMSVLAESDKDRLILESLKKCVGTNIVLVGASAFKRVGWCDSDTLHVAVPWRPSRSVPRVRDTVIYPVGAKVWLQLAKQSIQMDLDRPPLLHPVSQMLWWMDQDCPIEMPATDRINWKAINAEPQVAQAMQKHWADALPEGFDVELFYRMLHMDRLTGRVAGRAEPLDVDETAATDTAGYSG</sequence>
<keyword evidence="2" id="KW-1185">Reference proteome</keyword>
<evidence type="ECO:0000313" key="1">
    <source>
        <dbReference type="EMBL" id="MFC5511072.1"/>
    </source>
</evidence>
<gene>
    <name evidence="1" type="ORF">ACFPOU_08025</name>
</gene>
<accession>A0ABW0PHJ1</accession>
<evidence type="ECO:0008006" key="3">
    <source>
        <dbReference type="Google" id="ProtNLM"/>
    </source>
</evidence>
<protein>
    <recommendedName>
        <fullName evidence="3">Transcriptional regulator with AbiEi antitoxin domain of type IV toxin-antitoxin system</fullName>
    </recommendedName>
</protein>
<comment type="caution">
    <text evidence="1">The sequence shown here is derived from an EMBL/GenBank/DDBJ whole genome shotgun (WGS) entry which is preliminary data.</text>
</comment>
<proteinExistence type="predicted"/>
<dbReference type="RefSeq" id="WP_379719276.1">
    <property type="nucleotide sequence ID" value="NZ_JBHSMS010000026.1"/>
</dbReference>
<evidence type="ECO:0000313" key="2">
    <source>
        <dbReference type="Proteomes" id="UP001596031"/>
    </source>
</evidence>
<reference evidence="2" key="1">
    <citation type="journal article" date="2019" name="Int. J. Syst. Evol. Microbiol.">
        <title>The Global Catalogue of Microorganisms (GCM) 10K type strain sequencing project: providing services to taxonomists for standard genome sequencing and annotation.</title>
        <authorList>
            <consortium name="The Broad Institute Genomics Platform"/>
            <consortium name="The Broad Institute Genome Sequencing Center for Infectious Disease"/>
            <person name="Wu L."/>
            <person name="Ma J."/>
        </authorList>
    </citation>
    <scope>NUCLEOTIDE SEQUENCE [LARGE SCALE GENOMIC DNA]</scope>
    <source>
        <strain evidence="2">CCUG 38813</strain>
    </source>
</reference>
<name>A0ABW0PHJ1_9BURK</name>
<organism evidence="1 2">
    <name type="scientific">Massilia jejuensis</name>
    <dbReference type="NCBI Taxonomy" id="648894"/>
    <lineage>
        <taxon>Bacteria</taxon>
        <taxon>Pseudomonadati</taxon>
        <taxon>Pseudomonadota</taxon>
        <taxon>Betaproteobacteria</taxon>
        <taxon>Burkholderiales</taxon>
        <taxon>Oxalobacteraceae</taxon>
        <taxon>Telluria group</taxon>
        <taxon>Massilia</taxon>
    </lineage>
</organism>